<dbReference type="Gene3D" id="3.30.450.30">
    <property type="entry name" value="Dynein light chain 2a, cytoplasmic"/>
    <property type="match status" value="1"/>
</dbReference>
<sequence>MTDLSAAASNVNWLVSNFVERVPGVNEAVVVSSDGLPMAVSKGLSREAADRFAAVASGFIGLAYGAAGRFGGGAVNEVIVEMERAFLFVTGISDGSCLAVVATSECDVGLVGYEMALLVEKAGAVLTPELRAELQGALPR</sequence>
<name>A0A5Q2RMR6_9ACTN</name>
<feature type="domain" description="Roadblock/LAMTOR2" evidence="1">
    <location>
        <begin position="12"/>
        <end position="102"/>
    </location>
</feature>
<accession>A0A5Q2RMR6</accession>
<dbReference type="PANTHER" id="PTHR36222">
    <property type="entry name" value="SERINE PROTEASE INHIBITOR RV3364C"/>
    <property type="match status" value="1"/>
</dbReference>
<proteinExistence type="predicted"/>
<evidence type="ECO:0000313" key="2">
    <source>
        <dbReference type="EMBL" id="QGG95367.1"/>
    </source>
</evidence>
<reference evidence="2 3" key="1">
    <citation type="submission" date="2019-11" db="EMBL/GenBank/DDBJ databases">
        <authorList>
            <person name="He Y."/>
        </authorList>
    </citation>
    <scope>NUCLEOTIDE SEQUENCE [LARGE SCALE GENOMIC DNA]</scope>
    <source>
        <strain evidence="2 3">SCSIO 58843</strain>
    </source>
</reference>
<evidence type="ECO:0000313" key="3">
    <source>
        <dbReference type="Proteomes" id="UP000334019"/>
    </source>
</evidence>
<dbReference type="SUPFAM" id="SSF103196">
    <property type="entry name" value="Roadblock/LC7 domain"/>
    <property type="match status" value="1"/>
</dbReference>
<dbReference type="InterPro" id="IPR053141">
    <property type="entry name" value="Mycobact_SerProt_Inhib_Rv3364c"/>
</dbReference>
<dbReference type="InterPro" id="IPR004942">
    <property type="entry name" value="Roadblock/LAMTOR2_dom"/>
</dbReference>
<keyword evidence="3" id="KW-1185">Reference proteome</keyword>
<dbReference type="EMBL" id="CP045851">
    <property type="protein sequence ID" value="QGG95367.1"/>
    <property type="molecule type" value="Genomic_DNA"/>
</dbReference>
<dbReference type="RefSeq" id="WP_153759475.1">
    <property type="nucleotide sequence ID" value="NZ_CP045851.1"/>
</dbReference>
<dbReference type="KEGG" id="atq:GH723_09800"/>
<dbReference type="AlphaFoldDB" id="A0A5Q2RMR6"/>
<gene>
    <name evidence="2" type="ORF">GH723_09800</name>
</gene>
<evidence type="ECO:0000259" key="1">
    <source>
        <dbReference type="SMART" id="SM00960"/>
    </source>
</evidence>
<dbReference type="Pfam" id="PF03259">
    <property type="entry name" value="Robl_LC7"/>
    <property type="match status" value="1"/>
</dbReference>
<organism evidence="2 3">
    <name type="scientific">Actinomarinicola tropica</name>
    <dbReference type="NCBI Taxonomy" id="2789776"/>
    <lineage>
        <taxon>Bacteria</taxon>
        <taxon>Bacillati</taxon>
        <taxon>Actinomycetota</taxon>
        <taxon>Acidimicrobiia</taxon>
        <taxon>Acidimicrobiales</taxon>
        <taxon>Iamiaceae</taxon>
        <taxon>Actinomarinicola</taxon>
    </lineage>
</organism>
<dbReference type="PANTHER" id="PTHR36222:SF1">
    <property type="entry name" value="SERINE PROTEASE INHIBITOR RV3364C"/>
    <property type="match status" value="1"/>
</dbReference>
<dbReference type="Proteomes" id="UP000334019">
    <property type="component" value="Chromosome"/>
</dbReference>
<dbReference type="SMART" id="SM00960">
    <property type="entry name" value="Robl_LC7"/>
    <property type="match status" value="1"/>
</dbReference>
<protein>
    <submittedName>
        <fullName evidence="2">Roadblock/LC7 domain-containing protein</fullName>
    </submittedName>
</protein>